<protein>
    <submittedName>
        <fullName evidence="1">Uncharacterized protein</fullName>
    </submittedName>
</protein>
<organism evidence="1">
    <name type="scientific">Arundo donax</name>
    <name type="common">Giant reed</name>
    <name type="synonym">Donax arundinaceus</name>
    <dbReference type="NCBI Taxonomy" id="35708"/>
    <lineage>
        <taxon>Eukaryota</taxon>
        <taxon>Viridiplantae</taxon>
        <taxon>Streptophyta</taxon>
        <taxon>Embryophyta</taxon>
        <taxon>Tracheophyta</taxon>
        <taxon>Spermatophyta</taxon>
        <taxon>Magnoliopsida</taxon>
        <taxon>Liliopsida</taxon>
        <taxon>Poales</taxon>
        <taxon>Poaceae</taxon>
        <taxon>PACMAD clade</taxon>
        <taxon>Arundinoideae</taxon>
        <taxon>Arundineae</taxon>
        <taxon>Arundo</taxon>
    </lineage>
</organism>
<accession>A0A0A9AYL6</accession>
<proteinExistence type="predicted"/>
<reference evidence="1" key="1">
    <citation type="submission" date="2014-09" db="EMBL/GenBank/DDBJ databases">
        <authorList>
            <person name="Magalhaes I.L.F."/>
            <person name="Oliveira U."/>
            <person name="Santos F.R."/>
            <person name="Vidigal T.H.D.A."/>
            <person name="Brescovit A.D."/>
            <person name="Santos A.J."/>
        </authorList>
    </citation>
    <scope>NUCLEOTIDE SEQUENCE</scope>
    <source>
        <tissue evidence="1">Shoot tissue taken approximately 20 cm above the soil surface</tissue>
    </source>
</reference>
<dbReference type="AlphaFoldDB" id="A0A0A9AYL6"/>
<sequence>MKTSHTTTMFFNPLFHVPIPKPSFHKSISTRTISSMLE</sequence>
<evidence type="ECO:0000313" key="1">
    <source>
        <dbReference type="EMBL" id="JAD52137.1"/>
    </source>
</evidence>
<dbReference type="EMBL" id="GBRH01245758">
    <property type="protein sequence ID" value="JAD52137.1"/>
    <property type="molecule type" value="Transcribed_RNA"/>
</dbReference>
<name>A0A0A9AYL6_ARUDO</name>
<reference evidence="1" key="2">
    <citation type="journal article" date="2015" name="Data Brief">
        <title>Shoot transcriptome of the giant reed, Arundo donax.</title>
        <authorList>
            <person name="Barrero R.A."/>
            <person name="Guerrero F.D."/>
            <person name="Moolhuijzen P."/>
            <person name="Goolsby J.A."/>
            <person name="Tidwell J."/>
            <person name="Bellgard S.E."/>
            <person name="Bellgard M.I."/>
        </authorList>
    </citation>
    <scope>NUCLEOTIDE SEQUENCE</scope>
    <source>
        <tissue evidence="1">Shoot tissue taken approximately 20 cm above the soil surface</tissue>
    </source>
</reference>